<accession>A0AAN9E3W7</accession>
<name>A0AAN9E3W7_CROPI</name>
<evidence type="ECO:0000313" key="1">
    <source>
        <dbReference type="EMBL" id="KAK7245959.1"/>
    </source>
</evidence>
<dbReference type="EMBL" id="JAYWIO010000008">
    <property type="protein sequence ID" value="KAK7245959.1"/>
    <property type="molecule type" value="Genomic_DNA"/>
</dbReference>
<protein>
    <submittedName>
        <fullName evidence="1">Uncharacterized protein</fullName>
    </submittedName>
</protein>
<sequence length="212" mass="24046">MSSLFLSQQHNNSNVSLAGVASSVTREWTDLGHIFLCLLVVDELNKVQSNVECMPFWTLRDTLYFTILHVNQFKKVQLDTCPNRSELASLREQHNKNKVWQGRGLDLFNPTLLSPRNDVALNRRRRPHLNYPNPITPVRSPSDTNTTVDPHGSHLIITDCHDYKCNRSVIIAYPGQQKPAIYFLSKSNKRTYSFLLPPPSPFSSAALSSLSL</sequence>
<dbReference type="AlphaFoldDB" id="A0AAN9E3W7"/>
<comment type="caution">
    <text evidence="1">The sequence shown here is derived from an EMBL/GenBank/DDBJ whole genome shotgun (WGS) entry which is preliminary data.</text>
</comment>
<dbReference type="Proteomes" id="UP001372338">
    <property type="component" value="Unassembled WGS sequence"/>
</dbReference>
<organism evidence="1 2">
    <name type="scientific">Crotalaria pallida</name>
    <name type="common">Smooth rattlebox</name>
    <name type="synonym">Crotalaria striata</name>
    <dbReference type="NCBI Taxonomy" id="3830"/>
    <lineage>
        <taxon>Eukaryota</taxon>
        <taxon>Viridiplantae</taxon>
        <taxon>Streptophyta</taxon>
        <taxon>Embryophyta</taxon>
        <taxon>Tracheophyta</taxon>
        <taxon>Spermatophyta</taxon>
        <taxon>Magnoliopsida</taxon>
        <taxon>eudicotyledons</taxon>
        <taxon>Gunneridae</taxon>
        <taxon>Pentapetalae</taxon>
        <taxon>rosids</taxon>
        <taxon>fabids</taxon>
        <taxon>Fabales</taxon>
        <taxon>Fabaceae</taxon>
        <taxon>Papilionoideae</taxon>
        <taxon>50 kb inversion clade</taxon>
        <taxon>genistoids sensu lato</taxon>
        <taxon>core genistoids</taxon>
        <taxon>Crotalarieae</taxon>
        <taxon>Crotalaria</taxon>
    </lineage>
</organism>
<gene>
    <name evidence="1" type="ORF">RIF29_40813</name>
</gene>
<reference evidence="1 2" key="1">
    <citation type="submission" date="2024-01" db="EMBL/GenBank/DDBJ databases">
        <title>The genomes of 5 underutilized Papilionoideae crops provide insights into root nodulation and disease resistanc.</title>
        <authorList>
            <person name="Yuan L."/>
        </authorList>
    </citation>
    <scope>NUCLEOTIDE SEQUENCE [LARGE SCALE GENOMIC DNA]</scope>
    <source>
        <strain evidence="1">ZHUSHIDOU_FW_LH</strain>
        <tissue evidence="1">Leaf</tissue>
    </source>
</reference>
<evidence type="ECO:0000313" key="2">
    <source>
        <dbReference type="Proteomes" id="UP001372338"/>
    </source>
</evidence>
<keyword evidence="2" id="KW-1185">Reference proteome</keyword>
<proteinExistence type="predicted"/>